<dbReference type="RefSeq" id="WP_194536494.1">
    <property type="nucleotide sequence ID" value="NZ_JACEFB010000001.1"/>
</dbReference>
<evidence type="ECO:0000256" key="1">
    <source>
        <dbReference type="SAM" id="Phobius"/>
    </source>
</evidence>
<dbReference type="InterPro" id="IPR029044">
    <property type="entry name" value="Nucleotide-diphossugar_trans"/>
</dbReference>
<dbReference type="EMBL" id="JACEFB010000001">
    <property type="protein sequence ID" value="MBA2225097.1"/>
    <property type="molecule type" value="Genomic_DNA"/>
</dbReference>
<feature type="transmembrane region" description="Helical" evidence="1">
    <location>
        <begin position="283"/>
        <end position="310"/>
    </location>
</feature>
<keyword evidence="1" id="KW-1133">Transmembrane helix</keyword>
<feature type="transmembrane region" description="Helical" evidence="1">
    <location>
        <begin position="322"/>
        <end position="342"/>
    </location>
</feature>
<keyword evidence="4" id="KW-1185">Reference proteome</keyword>
<sequence>MTIVAIFCLACALLPTVMYLLNRPQFHPPPEGEVGESNAAAPAVSVLIPARNEEHNIVECVRSVLASRGVILEVVVLDDQSSDGTADLVEKLAQEDERVRLIQGMPLPEGWCGKQHACYQLAQQGRYEYLAFLDADVRLHPDALLRMIRFLETRGAALVSGFPRQITVTWLEKLLLPLIHFILLGFLPLGMMRRRRWVGLGAGCGQWFVTTQKAYHVVGGHASIRQSRHDGLTLPRAYRRHGFLTDIADATALAWCRMYRSAREVWNGLAKNAREGMASSSQIGFWTIVLFCGQVVPFLALLVWPLLYSFPLAEDTASQESAALSFLLWGIAAVAALGVRGDSAIRFRHSWESVVFHPLAITLLLAIQWYAFLLALIGRPIGWKGRTSA</sequence>
<feature type="domain" description="Glycosyltransferase 2-like" evidence="2">
    <location>
        <begin position="45"/>
        <end position="181"/>
    </location>
</feature>
<dbReference type="InterPro" id="IPR001173">
    <property type="entry name" value="Glyco_trans_2-like"/>
</dbReference>
<accession>A0A7V9AAU7</accession>
<dbReference type="AlphaFoldDB" id="A0A7V9AAU7"/>
<keyword evidence="3" id="KW-0808">Transferase</keyword>
<dbReference type="Pfam" id="PF00535">
    <property type="entry name" value="Glycos_transf_2"/>
    <property type="match status" value="1"/>
</dbReference>
<evidence type="ECO:0000313" key="3">
    <source>
        <dbReference type="EMBL" id="MBA2225097.1"/>
    </source>
</evidence>
<dbReference type="Gene3D" id="3.90.550.10">
    <property type="entry name" value="Spore Coat Polysaccharide Biosynthesis Protein SpsA, Chain A"/>
    <property type="match status" value="1"/>
</dbReference>
<dbReference type="Proteomes" id="UP000542342">
    <property type="component" value="Unassembled WGS sequence"/>
</dbReference>
<name>A0A7V9AAU7_9BACT</name>
<keyword evidence="1" id="KW-0472">Membrane</keyword>
<proteinExistence type="predicted"/>
<dbReference type="PANTHER" id="PTHR43646:SF3">
    <property type="entry name" value="SLR1566 PROTEIN"/>
    <property type="match status" value="1"/>
</dbReference>
<dbReference type="PANTHER" id="PTHR43646">
    <property type="entry name" value="GLYCOSYLTRANSFERASE"/>
    <property type="match status" value="1"/>
</dbReference>
<dbReference type="SUPFAM" id="SSF53448">
    <property type="entry name" value="Nucleotide-diphospho-sugar transferases"/>
    <property type="match status" value="1"/>
</dbReference>
<keyword evidence="1" id="KW-0812">Transmembrane</keyword>
<feature type="transmembrane region" description="Helical" evidence="1">
    <location>
        <begin position="174"/>
        <end position="192"/>
    </location>
</feature>
<organism evidence="3 4">
    <name type="scientific">Thermogemmata fonticola</name>
    <dbReference type="NCBI Taxonomy" id="2755323"/>
    <lineage>
        <taxon>Bacteria</taxon>
        <taxon>Pseudomonadati</taxon>
        <taxon>Planctomycetota</taxon>
        <taxon>Planctomycetia</taxon>
        <taxon>Gemmatales</taxon>
        <taxon>Gemmataceae</taxon>
        <taxon>Thermogemmata</taxon>
    </lineage>
</organism>
<dbReference type="GO" id="GO:0016740">
    <property type="term" value="F:transferase activity"/>
    <property type="evidence" value="ECO:0007669"/>
    <property type="project" value="UniProtKB-KW"/>
</dbReference>
<reference evidence="3 4" key="1">
    <citation type="submission" date="2020-07" db="EMBL/GenBank/DDBJ databases">
        <title>Thermogemmata thermophila gen. nov., sp. nov., a novel moderate thermophilic planctomycete from a Kamchatka hot spring.</title>
        <authorList>
            <person name="Elcheninov A.G."/>
            <person name="Podosokorskaya O.A."/>
            <person name="Kovaleva O.L."/>
            <person name="Novikov A."/>
            <person name="Bonch-Osmolovskaya E.A."/>
            <person name="Toshchakov S.V."/>
            <person name="Kublanov I.V."/>
        </authorList>
    </citation>
    <scope>NUCLEOTIDE SEQUENCE [LARGE SCALE GENOMIC DNA]</scope>
    <source>
        <strain evidence="3 4">2918</strain>
    </source>
</reference>
<dbReference type="CDD" id="cd00761">
    <property type="entry name" value="Glyco_tranf_GTA_type"/>
    <property type="match status" value="1"/>
</dbReference>
<protein>
    <submittedName>
        <fullName evidence="3">Glycosyltransferase</fullName>
    </submittedName>
</protein>
<feature type="transmembrane region" description="Helical" evidence="1">
    <location>
        <begin position="354"/>
        <end position="377"/>
    </location>
</feature>
<evidence type="ECO:0000313" key="4">
    <source>
        <dbReference type="Proteomes" id="UP000542342"/>
    </source>
</evidence>
<gene>
    <name evidence="3" type="ORF">H0921_02860</name>
</gene>
<evidence type="ECO:0000259" key="2">
    <source>
        <dbReference type="Pfam" id="PF00535"/>
    </source>
</evidence>
<comment type="caution">
    <text evidence="3">The sequence shown here is derived from an EMBL/GenBank/DDBJ whole genome shotgun (WGS) entry which is preliminary data.</text>
</comment>